<gene>
    <name evidence="1" type="ORF">U9M48_012354</name>
</gene>
<sequence length="172" mass="17969">MGFNDNACKDGFVSAGGDPFPGSHGAAQVTDPIRNARADDAGEGACLGVVDQGRGCAVATDELVGVDEDVGAQCDEGHGGDGVARNRRCYPDGGWLWEPVLLPPSRGGGGGGGGRFLVQDVVGVKLVDAVPAFPVIQRQIQVPLARRPLRLRLRCVIINPPPLIRRRRRGGA</sequence>
<evidence type="ECO:0000313" key="2">
    <source>
        <dbReference type="Proteomes" id="UP001341281"/>
    </source>
</evidence>
<dbReference type="AlphaFoldDB" id="A0AAQ3SXF1"/>
<evidence type="ECO:0000313" key="1">
    <source>
        <dbReference type="EMBL" id="WVZ62633.1"/>
    </source>
</evidence>
<dbReference type="EMBL" id="CP144747">
    <property type="protein sequence ID" value="WVZ62633.1"/>
    <property type="molecule type" value="Genomic_DNA"/>
</dbReference>
<organism evidence="1 2">
    <name type="scientific">Paspalum notatum var. saurae</name>
    <dbReference type="NCBI Taxonomy" id="547442"/>
    <lineage>
        <taxon>Eukaryota</taxon>
        <taxon>Viridiplantae</taxon>
        <taxon>Streptophyta</taxon>
        <taxon>Embryophyta</taxon>
        <taxon>Tracheophyta</taxon>
        <taxon>Spermatophyta</taxon>
        <taxon>Magnoliopsida</taxon>
        <taxon>Liliopsida</taxon>
        <taxon>Poales</taxon>
        <taxon>Poaceae</taxon>
        <taxon>PACMAD clade</taxon>
        <taxon>Panicoideae</taxon>
        <taxon>Andropogonodae</taxon>
        <taxon>Paspaleae</taxon>
        <taxon>Paspalinae</taxon>
        <taxon>Paspalum</taxon>
    </lineage>
</organism>
<keyword evidence="2" id="KW-1185">Reference proteome</keyword>
<accession>A0AAQ3SXF1</accession>
<name>A0AAQ3SXF1_PASNO</name>
<proteinExistence type="predicted"/>
<protein>
    <submittedName>
        <fullName evidence="1">Uncharacterized protein</fullName>
    </submittedName>
</protein>
<reference evidence="1 2" key="1">
    <citation type="submission" date="2024-02" db="EMBL/GenBank/DDBJ databases">
        <title>High-quality chromosome-scale genome assembly of Pensacola bahiagrass (Paspalum notatum Flugge var. saurae).</title>
        <authorList>
            <person name="Vega J.M."/>
            <person name="Podio M."/>
            <person name="Orjuela J."/>
            <person name="Siena L.A."/>
            <person name="Pessino S.C."/>
            <person name="Combes M.C."/>
            <person name="Mariac C."/>
            <person name="Albertini E."/>
            <person name="Pupilli F."/>
            <person name="Ortiz J.P.A."/>
            <person name="Leblanc O."/>
        </authorList>
    </citation>
    <scope>NUCLEOTIDE SEQUENCE [LARGE SCALE GENOMIC DNA]</scope>
    <source>
        <strain evidence="1">R1</strain>
        <tissue evidence="1">Leaf</tissue>
    </source>
</reference>
<dbReference type="Proteomes" id="UP001341281">
    <property type="component" value="Chromosome 03"/>
</dbReference>